<dbReference type="AlphaFoldDB" id="K9W7A0"/>
<evidence type="ECO:0000313" key="1">
    <source>
        <dbReference type="EMBL" id="AFZ15622.1"/>
    </source>
</evidence>
<sequence>MTQQQQTDSYVQATNSIHLVDGEKGGVGKSLFCRVLLEYCITKGLSDCIEFVESDLSNPDVGKIYFTDEEGVKHYIEAEFTNEDKKRSSADIVFELAAKKSVIVNLPSNIYSSVTAWFDRNKILTLAKEKNVQICKWFVCNGGNSSIEKFKESVNDEKIKDITHIFVRNQVIFDDWTIIEKDKDLAEILARENVFQMDFPQFSFEERNRVDAGQLTFSKALAEGSGFGILSKQRIKNFLNATYAGLDKLNLLP</sequence>
<reference evidence="1 2" key="1">
    <citation type="submission" date="2012-06" db="EMBL/GenBank/DDBJ databases">
        <title>Finished plasmid 3 of genome of Crinalium epipsammum PCC 9333.</title>
        <authorList>
            <consortium name="US DOE Joint Genome Institute"/>
            <person name="Gugger M."/>
            <person name="Coursin T."/>
            <person name="Rippka R."/>
            <person name="Tandeau De Marsac N."/>
            <person name="Huntemann M."/>
            <person name="Wei C.-L."/>
            <person name="Han J."/>
            <person name="Detter J.C."/>
            <person name="Han C."/>
            <person name="Tapia R."/>
            <person name="Davenport K."/>
            <person name="Daligault H."/>
            <person name="Erkkila T."/>
            <person name="Gu W."/>
            <person name="Munk A.C.C."/>
            <person name="Teshima H."/>
            <person name="Xu Y."/>
            <person name="Chain P."/>
            <person name="Chen A."/>
            <person name="Krypides N."/>
            <person name="Mavromatis K."/>
            <person name="Markowitz V."/>
            <person name="Szeto E."/>
            <person name="Ivanova N."/>
            <person name="Mikhailova N."/>
            <person name="Ovchinnikova G."/>
            <person name="Pagani I."/>
            <person name="Pati A."/>
            <person name="Goodwin L."/>
            <person name="Peters L."/>
            <person name="Pitluck S."/>
            <person name="Woyke T."/>
            <person name="Kerfeld C."/>
        </authorList>
    </citation>
    <scope>NUCLEOTIDE SEQUENCE [LARGE SCALE GENOMIC DNA]</scope>
    <source>
        <strain evidence="1 2">PCC 9333</strain>
        <plasmid evidence="2">Plasmid pCRI9333.03</plasmid>
    </source>
</reference>
<geneLocation type="plasmid" evidence="1 2">
    <name>pCRI9333.03</name>
</geneLocation>
<gene>
    <name evidence="1" type="ORF">Cri9333_4857</name>
</gene>
<dbReference type="HOGENOM" id="CLU_058810_0_0_3"/>
<keyword evidence="2" id="KW-1185">Reference proteome</keyword>
<evidence type="ECO:0000313" key="2">
    <source>
        <dbReference type="Proteomes" id="UP000010472"/>
    </source>
</evidence>
<accession>K9W7A0</accession>
<proteinExistence type="predicted"/>
<name>K9W7A0_9CYAN</name>
<protein>
    <submittedName>
        <fullName evidence="1">Mobilization protein MobD</fullName>
    </submittedName>
</protein>
<dbReference type="PATRIC" id="fig|1173022.3.peg.5247"/>
<keyword evidence="1" id="KW-0614">Plasmid</keyword>
<dbReference type="KEGG" id="cep:Cri9333_4857"/>
<organism evidence="1 2">
    <name type="scientific">Crinalium epipsammum PCC 9333</name>
    <dbReference type="NCBI Taxonomy" id="1173022"/>
    <lineage>
        <taxon>Bacteria</taxon>
        <taxon>Bacillati</taxon>
        <taxon>Cyanobacteriota</taxon>
        <taxon>Cyanophyceae</taxon>
        <taxon>Gomontiellales</taxon>
        <taxon>Gomontiellaceae</taxon>
        <taxon>Crinalium</taxon>
    </lineage>
</organism>
<dbReference type="Proteomes" id="UP000010472">
    <property type="component" value="Plasmid pCRI9333.03"/>
</dbReference>
<dbReference type="EMBL" id="CP003623">
    <property type="protein sequence ID" value="AFZ15622.1"/>
    <property type="molecule type" value="Genomic_DNA"/>
</dbReference>